<dbReference type="Proteomes" id="UP000696485">
    <property type="component" value="Unassembled WGS sequence"/>
</dbReference>
<keyword evidence="1" id="KW-0732">Signal</keyword>
<comment type="caution">
    <text evidence="2">The sequence shown here is derived from an EMBL/GenBank/DDBJ whole genome shotgun (WGS) entry which is preliminary data.</text>
</comment>
<evidence type="ECO:0000256" key="1">
    <source>
        <dbReference type="SAM" id="SignalP"/>
    </source>
</evidence>
<keyword evidence="3" id="KW-1185">Reference proteome</keyword>
<accession>A0A9P5SFF8</accession>
<evidence type="ECO:0000313" key="3">
    <source>
        <dbReference type="Proteomes" id="UP000696485"/>
    </source>
</evidence>
<organism evidence="2 3">
    <name type="scientific">Podila minutissima</name>
    <dbReference type="NCBI Taxonomy" id="64525"/>
    <lineage>
        <taxon>Eukaryota</taxon>
        <taxon>Fungi</taxon>
        <taxon>Fungi incertae sedis</taxon>
        <taxon>Mucoromycota</taxon>
        <taxon>Mortierellomycotina</taxon>
        <taxon>Mortierellomycetes</taxon>
        <taxon>Mortierellales</taxon>
        <taxon>Mortierellaceae</taxon>
        <taxon>Podila</taxon>
    </lineage>
</organism>
<proteinExistence type="predicted"/>
<dbReference type="AlphaFoldDB" id="A0A9P5SFF8"/>
<gene>
    <name evidence="2" type="ORF">BG006_000094</name>
</gene>
<feature type="chain" id="PRO_5040292633" evidence="1">
    <location>
        <begin position="26"/>
        <end position="73"/>
    </location>
</feature>
<feature type="signal peptide" evidence="1">
    <location>
        <begin position="1"/>
        <end position="25"/>
    </location>
</feature>
<evidence type="ECO:0000313" key="2">
    <source>
        <dbReference type="EMBL" id="KAF9324947.1"/>
    </source>
</evidence>
<reference evidence="2" key="1">
    <citation type="journal article" date="2020" name="Fungal Divers.">
        <title>Resolving the Mortierellaceae phylogeny through synthesis of multi-gene phylogenetics and phylogenomics.</title>
        <authorList>
            <person name="Vandepol N."/>
            <person name="Liber J."/>
            <person name="Desiro A."/>
            <person name="Na H."/>
            <person name="Kennedy M."/>
            <person name="Barry K."/>
            <person name="Grigoriev I.V."/>
            <person name="Miller A.N."/>
            <person name="O'Donnell K."/>
            <person name="Stajich J.E."/>
            <person name="Bonito G."/>
        </authorList>
    </citation>
    <scope>NUCLEOTIDE SEQUENCE</scope>
    <source>
        <strain evidence="2">NVP1</strain>
    </source>
</reference>
<protein>
    <submittedName>
        <fullName evidence="2">Uncharacterized protein</fullName>
    </submittedName>
</protein>
<dbReference type="EMBL" id="JAAAUY010001003">
    <property type="protein sequence ID" value="KAF9324947.1"/>
    <property type="molecule type" value="Genomic_DNA"/>
</dbReference>
<name>A0A9P5SFF8_9FUNG</name>
<sequence>MLAKTFRPLFVAAAIAFMLMATVEAAPAADALRCQICDDYPQCEPDMCPGGYYCQVNYCTCLTRCIKGNDPRK</sequence>